<dbReference type="VEuPathDB" id="FungiDB:Z519_10100"/>
<dbReference type="AlphaFoldDB" id="A0A0D2FRM7"/>
<dbReference type="OrthoDB" id="1884773at2759"/>
<feature type="region of interest" description="Disordered" evidence="1">
    <location>
        <begin position="154"/>
        <end position="176"/>
    </location>
</feature>
<proteinExistence type="predicted"/>
<accession>A0A0D2FRM7</accession>
<protein>
    <submittedName>
        <fullName evidence="2">Uncharacterized protein</fullName>
    </submittedName>
</protein>
<dbReference type="GeneID" id="27703028"/>
<dbReference type="HOGENOM" id="CLU_1524975_0_0_1"/>
<evidence type="ECO:0000256" key="1">
    <source>
        <dbReference type="SAM" id="MobiDB-lite"/>
    </source>
</evidence>
<keyword evidence="3" id="KW-1185">Reference proteome</keyword>
<reference evidence="2" key="1">
    <citation type="submission" date="2015-01" db="EMBL/GenBank/DDBJ databases">
        <title>The Genome Sequence of Cladophialophora bantiana CBS 173.52.</title>
        <authorList>
            <consortium name="The Broad Institute Genomics Platform"/>
            <person name="Cuomo C."/>
            <person name="de Hoog S."/>
            <person name="Gorbushina A."/>
            <person name="Stielow B."/>
            <person name="Teixiera M."/>
            <person name="Abouelleil A."/>
            <person name="Chapman S.B."/>
            <person name="Priest M."/>
            <person name="Young S.K."/>
            <person name="Wortman J."/>
            <person name="Nusbaum C."/>
            <person name="Birren B."/>
        </authorList>
    </citation>
    <scope>NUCLEOTIDE SEQUENCE [LARGE SCALE GENOMIC DNA]</scope>
    <source>
        <strain evidence="2">CBS 173.52</strain>
    </source>
</reference>
<dbReference type="Proteomes" id="UP000053789">
    <property type="component" value="Unassembled WGS sequence"/>
</dbReference>
<sequence>MGKITKSDRDQVRNVLGAGGWTVYYGDELELWEQVLGALSTVLGGAGIVAWIEWQLTAQLAKFGQKLDDLAEDLLDQVINILEDCITNGKSGEWNIGGVGIKVGGATYHHWWKIPGLTGWNKLPNTYQPYIGFRIAGPLPTKTESPNVQTETIQGPIKLSKTLPTPAPKEDPFPNI</sequence>
<organism evidence="2 3">
    <name type="scientific">Cladophialophora bantiana (strain ATCC 10958 / CBS 173.52 / CDC B-1940 / NIH 8579)</name>
    <name type="common">Xylohypha bantiana</name>
    <dbReference type="NCBI Taxonomy" id="1442370"/>
    <lineage>
        <taxon>Eukaryota</taxon>
        <taxon>Fungi</taxon>
        <taxon>Dikarya</taxon>
        <taxon>Ascomycota</taxon>
        <taxon>Pezizomycotina</taxon>
        <taxon>Eurotiomycetes</taxon>
        <taxon>Chaetothyriomycetidae</taxon>
        <taxon>Chaetothyriales</taxon>
        <taxon>Herpotrichiellaceae</taxon>
        <taxon>Cladophialophora</taxon>
    </lineage>
</organism>
<evidence type="ECO:0000313" key="2">
    <source>
        <dbReference type="EMBL" id="KIW89247.1"/>
    </source>
</evidence>
<gene>
    <name evidence="2" type="ORF">Z519_10100</name>
</gene>
<dbReference type="RefSeq" id="XP_016615916.1">
    <property type="nucleotide sequence ID" value="XM_016767818.1"/>
</dbReference>
<evidence type="ECO:0000313" key="3">
    <source>
        <dbReference type="Proteomes" id="UP000053789"/>
    </source>
</evidence>
<name>A0A0D2FRM7_CLAB1</name>
<dbReference type="EMBL" id="KN846996">
    <property type="protein sequence ID" value="KIW89247.1"/>
    <property type="molecule type" value="Genomic_DNA"/>
</dbReference>